<evidence type="ECO:0000256" key="1">
    <source>
        <dbReference type="ARBA" id="ARBA00004651"/>
    </source>
</evidence>
<dbReference type="Proteomes" id="UP000198847">
    <property type="component" value="Unassembled WGS sequence"/>
</dbReference>
<name>A0A1H8TS27_9FIRM</name>
<evidence type="ECO:0000313" key="14">
    <source>
        <dbReference type="EMBL" id="SEO93697.1"/>
    </source>
</evidence>
<dbReference type="FunFam" id="3.10.580.10:FF:000002">
    <property type="entry name" value="Magnesium/cobalt efflux protein CorC"/>
    <property type="match status" value="1"/>
</dbReference>
<sequence>MDPASILLNLFLVMLLVMLNGFFVAAEFAMVKVRSTRIETLLQAGNTRARFAKNLIEHLDAYLSACQLGITLASLGLGWIGEPAVAGLLEPVMLGAGFSLQVVHTVAFTIAFSIITALHIVLGELAPKSLAIQKAEAVTLWTSVPLIGFYRVMYPFIWVLNTVANQILKLAGMEMASEHEAAHTEEEIRILMEESHKQGYINMTELTFVDNIFEFAERNAREVMIPRTDMVCLYAQDTFEENLETALEEKLTRYPVCDPDKDTIIGFVHSKDLLAAVARGEKPAIRELVREITAIPEFMPISELLKLLQRTRSQIALVVDEYGGTAGLVTVEDILEEIVGEIQDEFDEERSTVELREDGSYSVDGRLLLEEVNHVLDSNLASDDVDTIGGWVYSQVEMPPQVGQTLVAEPYQFMIEEVDHVRINRILIRKLEQPDLPATDKAV</sequence>
<dbReference type="PROSITE" id="PS51371">
    <property type="entry name" value="CBS"/>
    <property type="match status" value="2"/>
</dbReference>
<feature type="transmembrane region" description="Helical" evidence="11">
    <location>
        <begin position="101"/>
        <end position="126"/>
    </location>
</feature>
<dbReference type="GO" id="GO:0050660">
    <property type="term" value="F:flavin adenine dinucleotide binding"/>
    <property type="evidence" value="ECO:0007669"/>
    <property type="project" value="InterPro"/>
</dbReference>
<dbReference type="SUPFAM" id="SSF56176">
    <property type="entry name" value="FAD-binding/transporter-associated domain-like"/>
    <property type="match status" value="1"/>
</dbReference>
<dbReference type="CDD" id="cd04590">
    <property type="entry name" value="CBS_pair_CorC_HlyC_assoc"/>
    <property type="match status" value="1"/>
</dbReference>
<dbReference type="Pfam" id="PF03471">
    <property type="entry name" value="CorC_HlyC"/>
    <property type="match status" value="1"/>
</dbReference>
<dbReference type="InterPro" id="IPR036318">
    <property type="entry name" value="FAD-bd_PCMH-like_sf"/>
</dbReference>
<dbReference type="Pfam" id="PF01595">
    <property type="entry name" value="CNNM"/>
    <property type="match status" value="1"/>
</dbReference>
<organism evidence="14 15">
    <name type="scientific">Propionispora vibrioides</name>
    <dbReference type="NCBI Taxonomy" id="112903"/>
    <lineage>
        <taxon>Bacteria</taxon>
        <taxon>Bacillati</taxon>
        <taxon>Bacillota</taxon>
        <taxon>Negativicutes</taxon>
        <taxon>Selenomonadales</taxon>
        <taxon>Sporomusaceae</taxon>
        <taxon>Propionispora</taxon>
    </lineage>
</organism>
<dbReference type="SMART" id="SM01091">
    <property type="entry name" value="CorC_HlyC"/>
    <property type="match status" value="1"/>
</dbReference>
<evidence type="ECO:0000256" key="2">
    <source>
        <dbReference type="ARBA" id="ARBA00006337"/>
    </source>
</evidence>
<evidence type="ECO:0000259" key="12">
    <source>
        <dbReference type="PROSITE" id="PS51371"/>
    </source>
</evidence>
<dbReference type="SUPFAM" id="SSF54631">
    <property type="entry name" value="CBS-domain pair"/>
    <property type="match status" value="1"/>
</dbReference>
<feature type="transmembrane region" description="Helical" evidence="11">
    <location>
        <begin position="61"/>
        <end position="81"/>
    </location>
</feature>
<evidence type="ECO:0000256" key="8">
    <source>
        <dbReference type="ARBA" id="ARBA00023136"/>
    </source>
</evidence>
<comment type="subcellular location">
    <subcellularLocation>
        <location evidence="1">Cell membrane</location>
        <topology evidence="1">Multi-pass membrane protein</topology>
    </subcellularLocation>
</comment>
<gene>
    <name evidence="14" type="ORF">SAMN04490178_10781</name>
</gene>
<dbReference type="RefSeq" id="WP_245732268.1">
    <property type="nucleotide sequence ID" value="NZ_FODY01000007.1"/>
</dbReference>
<dbReference type="InterPro" id="IPR051676">
    <property type="entry name" value="UPF0053_domain"/>
</dbReference>
<keyword evidence="15" id="KW-1185">Reference proteome</keyword>
<keyword evidence="3" id="KW-1003">Cell membrane</keyword>
<dbReference type="PROSITE" id="PS51846">
    <property type="entry name" value="CNNM"/>
    <property type="match status" value="1"/>
</dbReference>
<feature type="domain" description="CBS" evidence="12">
    <location>
        <begin position="224"/>
        <end position="283"/>
    </location>
</feature>
<evidence type="ECO:0000256" key="7">
    <source>
        <dbReference type="ARBA" id="ARBA00023122"/>
    </source>
</evidence>
<evidence type="ECO:0000256" key="6">
    <source>
        <dbReference type="ARBA" id="ARBA00022989"/>
    </source>
</evidence>
<evidence type="ECO:0000313" key="15">
    <source>
        <dbReference type="Proteomes" id="UP000198847"/>
    </source>
</evidence>
<evidence type="ECO:0000259" key="13">
    <source>
        <dbReference type="PROSITE" id="PS51846"/>
    </source>
</evidence>
<dbReference type="Gene3D" id="3.10.580.10">
    <property type="entry name" value="CBS-domain"/>
    <property type="match status" value="1"/>
</dbReference>
<keyword evidence="5" id="KW-0677">Repeat</keyword>
<dbReference type="InterPro" id="IPR016169">
    <property type="entry name" value="FAD-bd_PCMH_sub2"/>
</dbReference>
<keyword evidence="7 9" id="KW-0129">CBS domain</keyword>
<dbReference type="InterPro" id="IPR044751">
    <property type="entry name" value="Ion_transp-like_CBS"/>
</dbReference>
<dbReference type="PANTHER" id="PTHR43099:SF2">
    <property type="entry name" value="UPF0053 PROTEIN YRKA"/>
    <property type="match status" value="1"/>
</dbReference>
<dbReference type="InterPro" id="IPR046342">
    <property type="entry name" value="CBS_dom_sf"/>
</dbReference>
<evidence type="ECO:0000256" key="3">
    <source>
        <dbReference type="ARBA" id="ARBA00022475"/>
    </source>
</evidence>
<dbReference type="AlphaFoldDB" id="A0A1H8TS27"/>
<feature type="domain" description="CNNM transmembrane" evidence="13">
    <location>
        <begin position="2"/>
        <end position="205"/>
    </location>
</feature>
<evidence type="ECO:0000256" key="11">
    <source>
        <dbReference type="SAM" id="Phobius"/>
    </source>
</evidence>
<keyword evidence="8 10" id="KW-0472">Membrane</keyword>
<dbReference type="InterPro" id="IPR005170">
    <property type="entry name" value="Transptr-assoc_dom"/>
</dbReference>
<evidence type="ECO:0000256" key="5">
    <source>
        <dbReference type="ARBA" id="ARBA00022737"/>
    </source>
</evidence>
<evidence type="ECO:0000256" key="4">
    <source>
        <dbReference type="ARBA" id="ARBA00022692"/>
    </source>
</evidence>
<accession>A0A1H8TS27</accession>
<dbReference type="GO" id="GO:0005886">
    <property type="term" value="C:plasma membrane"/>
    <property type="evidence" value="ECO:0007669"/>
    <property type="project" value="UniProtKB-SubCell"/>
</dbReference>
<dbReference type="Pfam" id="PF00571">
    <property type="entry name" value="CBS"/>
    <property type="match status" value="2"/>
</dbReference>
<comment type="similarity">
    <text evidence="2">Belongs to the UPF0053 family.</text>
</comment>
<keyword evidence="6 10" id="KW-1133">Transmembrane helix</keyword>
<dbReference type="STRING" id="112903.SAMN04490178_10781"/>
<keyword evidence="4 10" id="KW-0812">Transmembrane</keyword>
<dbReference type="SMART" id="SM00116">
    <property type="entry name" value="CBS"/>
    <property type="match status" value="2"/>
</dbReference>
<feature type="domain" description="CBS" evidence="12">
    <location>
        <begin position="288"/>
        <end position="345"/>
    </location>
</feature>
<dbReference type="InterPro" id="IPR002550">
    <property type="entry name" value="CNNM"/>
</dbReference>
<dbReference type="EMBL" id="FODY01000007">
    <property type="protein sequence ID" value="SEO93697.1"/>
    <property type="molecule type" value="Genomic_DNA"/>
</dbReference>
<proteinExistence type="inferred from homology"/>
<dbReference type="InterPro" id="IPR000644">
    <property type="entry name" value="CBS_dom"/>
</dbReference>
<evidence type="ECO:0000256" key="9">
    <source>
        <dbReference type="PROSITE-ProRule" id="PRU00703"/>
    </source>
</evidence>
<dbReference type="PANTHER" id="PTHR43099">
    <property type="entry name" value="UPF0053 PROTEIN YRKA"/>
    <property type="match status" value="1"/>
</dbReference>
<feature type="transmembrane region" description="Helical" evidence="11">
    <location>
        <begin position="6"/>
        <end position="29"/>
    </location>
</feature>
<feature type="transmembrane region" description="Helical" evidence="11">
    <location>
        <begin position="138"/>
        <end position="160"/>
    </location>
</feature>
<reference evidence="14 15" key="1">
    <citation type="submission" date="2016-10" db="EMBL/GenBank/DDBJ databases">
        <authorList>
            <person name="de Groot N.N."/>
        </authorList>
    </citation>
    <scope>NUCLEOTIDE SEQUENCE [LARGE SCALE GENOMIC DNA]</scope>
    <source>
        <strain evidence="14 15">DSM 13305</strain>
    </source>
</reference>
<dbReference type="Gene3D" id="3.30.465.10">
    <property type="match status" value="1"/>
</dbReference>
<evidence type="ECO:0000256" key="10">
    <source>
        <dbReference type="PROSITE-ProRule" id="PRU01193"/>
    </source>
</evidence>
<protein>
    <submittedName>
        <fullName evidence="14">Hemolysin, contains CBS domains</fullName>
    </submittedName>
</protein>